<feature type="region of interest" description="Disordered" evidence="4">
    <location>
        <begin position="288"/>
        <end position="357"/>
    </location>
</feature>
<keyword evidence="3" id="KW-0964">Secreted</keyword>
<comment type="caution">
    <text evidence="6">The sequence shown here is derived from an EMBL/GenBank/DDBJ whole genome shotgun (WGS) entry which is preliminary data.</text>
</comment>
<feature type="compositionally biased region" description="Pro residues" evidence="4">
    <location>
        <begin position="35"/>
        <end position="50"/>
    </location>
</feature>
<keyword evidence="5" id="KW-0732">Signal</keyword>
<dbReference type="GO" id="GO:0005576">
    <property type="term" value="C:extracellular region"/>
    <property type="evidence" value="ECO:0007669"/>
    <property type="project" value="UniProtKB-SubCell"/>
</dbReference>
<comment type="subcellular location">
    <subcellularLocation>
        <location evidence="1">Secreted</location>
    </subcellularLocation>
</comment>
<dbReference type="InterPro" id="IPR002012">
    <property type="entry name" value="GnRH"/>
</dbReference>
<dbReference type="PROSITE" id="PS00473">
    <property type="entry name" value="GNRH"/>
    <property type="match status" value="1"/>
</dbReference>
<dbReference type="EMBL" id="BFAD01000002">
    <property type="protein sequence ID" value="GBE79796.1"/>
    <property type="molecule type" value="Genomic_DNA"/>
</dbReference>
<dbReference type="AlphaFoldDB" id="A0A401GC80"/>
<evidence type="ECO:0000256" key="4">
    <source>
        <dbReference type="SAM" id="MobiDB-lite"/>
    </source>
</evidence>
<feature type="signal peptide" evidence="5">
    <location>
        <begin position="1"/>
        <end position="18"/>
    </location>
</feature>
<proteinExistence type="inferred from homology"/>
<feature type="compositionally biased region" description="Low complexity" evidence="4">
    <location>
        <begin position="334"/>
        <end position="346"/>
    </location>
</feature>
<keyword evidence="7" id="KW-1185">Reference proteome</keyword>
<name>A0A401GC80_9APHY</name>
<evidence type="ECO:0000313" key="7">
    <source>
        <dbReference type="Proteomes" id="UP000287166"/>
    </source>
</evidence>
<gene>
    <name evidence="6" type="ORF">SCP_0209970</name>
</gene>
<feature type="compositionally biased region" description="Basic and acidic residues" evidence="4">
    <location>
        <begin position="323"/>
        <end position="333"/>
    </location>
</feature>
<evidence type="ECO:0000256" key="1">
    <source>
        <dbReference type="ARBA" id="ARBA00004613"/>
    </source>
</evidence>
<dbReference type="GeneID" id="38776713"/>
<sequence length="357" mass="39688">MKLPSVVLALTCAASVRAQYFSDGWSPGQAVTREAPPPPAYTPGAPPPESQPAGRGVPSSFDVSNLLTSGPVNSLFSKLGVNLTEKLEQAKKEADIWDHRIPLITDDNYDEIIVNETLTEEEAEDRVWFLIITVSTGGNNAFSKIADKHFDDAYNKTVIEGDLPNVRWGRIDYLNVTYITTKWNIWQAPYIVVLTDRGQTLRFYKANTVRLDPDTIREFLKEEGWRESEPWTSSFSPGGSREFVMHYFALCMKKIYDVVVRVPKWVLMVISGVVANFVMKWFHQNDAPPPKKTESKPVEKAVAKPVEKAVAGKSVEKAVPGKPVEKADVKHTDAAAPEQASAFPAKGKGKQRKGTKK</sequence>
<evidence type="ECO:0000256" key="2">
    <source>
        <dbReference type="ARBA" id="ARBA00010968"/>
    </source>
</evidence>
<evidence type="ECO:0000256" key="3">
    <source>
        <dbReference type="ARBA" id="ARBA00022525"/>
    </source>
</evidence>
<protein>
    <submittedName>
        <fullName evidence="6">Uncharacterized protein</fullName>
    </submittedName>
</protein>
<dbReference type="OrthoDB" id="2502001at2759"/>
<evidence type="ECO:0000313" key="6">
    <source>
        <dbReference type="EMBL" id="GBE79796.1"/>
    </source>
</evidence>
<comment type="similarity">
    <text evidence="2">Belongs to the GnRH family.</text>
</comment>
<dbReference type="RefSeq" id="XP_027610709.1">
    <property type="nucleotide sequence ID" value="XM_027754908.1"/>
</dbReference>
<organism evidence="6 7">
    <name type="scientific">Sparassis crispa</name>
    <dbReference type="NCBI Taxonomy" id="139825"/>
    <lineage>
        <taxon>Eukaryota</taxon>
        <taxon>Fungi</taxon>
        <taxon>Dikarya</taxon>
        <taxon>Basidiomycota</taxon>
        <taxon>Agaricomycotina</taxon>
        <taxon>Agaricomycetes</taxon>
        <taxon>Polyporales</taxon>
        <taxon>Sparassidaceae</taxon>
        <taxon>Sparassis</taxon>
    </lineage>
</organism>
<evidence type="ECO:0000256" key="5">
    <source>
        <dbReference type="SAM" id="SignalP"/>
    </source>
</evidence>
<feature type="compositionally biased region" description="Basic residues" evidence="4">
    <location>
        <begin position="347"/>
        <end position="357"/>
    </location>
</feature>
<dbReference type="InParanoid" id="A0A401GC80"/>
<accession>A0A401GC80</accession>
<reference evidence="6 7" key="1">
    <citation type="journal article" date="2018" name="Sci. Rep.">
        <title>Genome sequence of the cauliflower mushroom Sparassis crispa (Hanabiratake) and its association with beneficial usage.</title>
        <authorList>
            <person name="Kiyama R."/>
            <person name="Furutani Y."/>
            <person name="Kawaguchi K."/>
            <person name="Nakanishi T."/>
        </authorList>
    </citation>
    <scope>NUCLEOTIDE SEQUENCE [LARGE SCALE GENOMIC DNA]</scope>
</reference>
<feature type="region of interest" description="Disordered" evidence="4">
    <location>
        <begin position="29"/>
        <end position="60"/>
    </location>
</feature>
<dbReference type="Proteomes" id="UP000287166">
    <property type="component" value="Unassembled WGS sequence"/>
</dbReference>
<feature type="compositionally biased region" description="Basic and acidic residues" evidence="4">
    <location>
        <begin position="289"/>
        <end position="307"/>
    </location>
</feature>
<feature type="chain" id="PRO_5019576302" evidence="5">
    <location>
        <begin position="19"/>
        <end position="357"/>
    </location>
</feature>
<dbReference type="GO" id="GO:0005179">
    <property type="term" value="F:hormone activity"/>
    <property type="evidence" value="ECO:0007669"/>
    <property type="project" value="InterPro"/>
</dbReference>